<keyword evidence="3" id="KW-1185">Reference proteome</keyword>
<proteinExistence type="predicted"/>
<evidence type="ECO:0000313" key="3">
    <source>
        <dbReference type="Proteomes" id="UP001528411"/>
    </source>
</evidence>
<comment type="caution">
    <text evidence="2">The sequence shown here is derived from an EMBL/GenBank/DDBJ whole genome shotgun (WGS) entry which is preliminary data.</text>
</comment>
<feature type="chain" id="PRO_5046429766" description="Beta-barrel porin 2" evidence="1">
    <location>
        <begin position="20"/>
        <end position="377"/>
    </location>
</feature>
<evidence type="ECO:0000313" key="2">
    <source>
        <dbReference type="EMBL" id="MDC2888755.1"/>
    </source>
</evidence>
<dbReference type="Proteomes" id="UP001528411">
    <property type="component" value="Unassembled WGS sequence"/>
</dbReference>
<name>A0ABT5FDQ1_9GAMM</name>
<evidence type="ECO:0008006" key="4">
    <source>
        <dbReference type="Google" id="ProtNLM"/>
    </source>
</evidence>
<dbReference type="EMBL" id="JAQOMS010000002">
    <property type="protein sequence ID" value="MDC2888755.1"/>
    <property type="molecule type" value="Genomic_DNA"/>
</dbReference>
<feature type="signal peptide" evidence="1">
    <location>
        <begin position="1"/>
        <end position="19"/>
    </location>
</feature>
<sequence>MLRTVLVLITLFLSNLSFSNGWEEQTFQAEIGAEHQTHSADESGASSSVFIQSHLTKLIQGVGIKVGGNISQLQPDSETFAAHTNYNLSLGSRIFLSPNVNWDLSAVTSEQLTGEDPMAAVYRDVQSPFNLTNTQAYTSRFNFGSDQAKRALMLTYEHMNDELALTEKFINYGQDTRQNLNTRFQNRITEDTFLVAEYKFSQFEKSFASSSESTLNLNQLLVGFKTSYLSNSRIEFLVGNSNSKDSSKDKSDDTFSWKMTNNLNLSDYLIWNVSISEDTQDSNDESFISAKTVEIATDLRYLLTDNVNMTVELSAKTRQYGDTIKSKQELAQFSIAYRVLEQLNLQTAIHWYSNDDSRDRYELDGYQWSIGVLWRLL</sequence>
<reference evidence="2 3" key="1">
    <citation type="submission" date="2023-01" db="EMBL/GenBank/DDBJ databases">
        <title>Psychrosphaera sp. nov., isolated from marine algae.</title>
        <authorList>
            <person name="Bayburt H."/>
            <person name="Choi B.J."/>
            <person name="Kim J.M."/>
            <person name="Choi D.G."/>
            <person name="Jeon C.O."/>
        </authorList>
    </citation>
    <scope>NUCLEOTIDE SEQUENCE [LARGE SCALE GENOMIC DNA]</scope>
    <source>
        <strain evidence="2 3">G1-22</strain>
    </source>
</reference>
<dbReference type="RefSeq" id="WP_272180330.1">
    <property type="nucleotide sequence ID" value="NZ_JAQOMS010000002.1"/>
</dbReference>
<accession>A0ABT5FDQ1</accession>
<gene>
    <name evidence="2" type="ORF">PN838_08200</name>
</gene>
<organism evidence="2 3">
    <name type="scientific">Psychrosphaera algicola</name>
    <dbReference type="NCBI Taxonomy" id="3023714"/>
    <lineage>
        <taxon>Bacteria</taxon>
        <taxon>Pseudomonadati</taxon>
        <taxon>Pseudomonadota</taxon>
        <taxon>Gammaproteobacteria</taxon>
        <taxon>Alteromonadales</taxon>
        <taxon>Pseudoalteromonadaceae</taxon>
        <taxon>Psychrosphaera</taxon>
    </lineage>
</organism>
<protein>
    <recommendedName>
        <fullName evidence="4">Beta-barrel porin 2</fullName>
    </recommendedName>
</protein>
<keyword evidence="1" id="KW-0732">Signal</keyword>
<evidence type="ECO:0000256" key="1">
    <source>
        <dbReference type="SAM" id="SignalP"/>
    </source>
</evidence>